<dbReference type="InterPro" id="IPR014105">
    <property type="entry name" value="Carotenoid/retinoid_OxRdtase"/>
</dbReference>
<evidence type="ECO:0000256" key="2">
    <source>
        <dbReference type="ARBA" id="ARBA00022746"/>
    </source>
</evidence>
<dbReference type="NCBIfam" id="TIGR02734">
    <property type="entry name" value="crtI_fam"/>
    <property type="match status" value="1"/>
</dbReference>
<reference evidence="6 7" key="1">
    <citation type="submission" date="2012-02" db="EMBL/GenBank/DDBJ databases">
        <title>Whole genome shotgun sequence of Mobilicoccus pelagius NBRC 104925.</title>
        <authorList>
            <person name="Yoshida Y."/>
            <person name="Hosoyama A."/>
            <person name="Tsuchikane K."/>
            <person name="Katsumata H."/>
            <person name="Yamazaki S."/>
            <person name="Fujita N."/>
        </authorList>
    </citation>
    <scope>NUCLEOTIDE SEQUENCE [LARGE SCALE GENOMIC DNA]</scope>
    <source>
        <strain evidence="6 7">NBRC 104925</strain>
    </source>
</reference>
<dbReference type="InterPro" id="IPR036188">
    <property type="entry name" value="FAD/NAD-bd_sf"/>
</dbReference>
<evidence type="ECO:0000256" key="4">
    <source>
        <dbReference type="RuleBase" id="RU362075"/>
    </source>
</evidence>
<feature type="domain" description="Amine oxidase" evidence="5">
    <location>
        <begin position="11"/>
        <end position="484"/>
    </location>
</feature>
<evidence type="ECO:0000259" key="5">
    <source>
        <dbReference type="Pfam" id="PF01593"/>
    </source>
</evidence>
<keyword evidence="3 4" id="KW-0560">Oxidoreductase</keyword>
<dbReference type="Proteomes" id="UP000004367">
    <property type="component" value="Unassembled WGS sequence"/>
</dbReference>
<dbReference type="PANTHER" id="PTHR43734">
    <property type="entry name" value="PHYTOENE DESATURASE"/>
    <property type="match status" value="1"/>
</dbReference>
<dbReference type="AlphaFoldDB" id="H5UVL6"/>
<dbReference type="GO" id="GO:0016117">
    <property type="term" value="P:carotenoid biosynthetic process"/>
    <property type="evidence" value="ECO:0007669"/>
    <property type="project" value="UniProtKB-KW"/>
</dbReference>
<name>H5UVL6_9MICO</name>
<dbReference type="InterPro" id="IPR002937">
    <property type="entry name" value="Amino_oxidase"/>
</dbReference>
<dbReference type="EMBL" id="BAFE01000094">
    <property type="protein sequence ID" value="GAB49774.1"/>
    <property type="molecule type" value="Genomic_DNA"/>
</dbReference>
<accession>H5UVL6</accession>
<protein>
    <submittedName>
        <fullName evidence="6">Phytoene dehydrogenase</fullName>
    </submittedName>
</protein>
<sequence length="492" mass="53311">MSHVIVIGAGLAGLSAACQVRGLGHEVTVVEAAHAPGGRGIRLEQDGFTFDTGPTVLTMTNLVDEAMRAVGTRAEDVLDLQLLDPAYRARFADGSTILVRHGHEAMREEIARECGAADAAAFDDFVVWLRTLYEVEMPNFIDTNYDTPLDLLRNPAAAARLVRLGGFGRLGPAIKNRFADPRLHRLFSFQAMYAGLAPEQALAIYAVITYMDSIEGVWFPRGGMREVPEAMARAAAAAGVEFCYDSRIERVLTRRDGAVAGVEVAGGERLAADAVICTIDTPTAYDRLLPDLVPPRVLRSPRYSPSAVVWHVGVRGVPSDVAHHNIHFGHAWEESFDDLLDRGVRMADPSRLVTVPSLDDEGAAPEGCSTLYVLEPVPNLTAGRIDWEVERPRVREDLEAFLAQAGYPTDIVTEHLVDPTDWARQGMAGGTPFALAHTFSQTGPFRPANVDRRRPGLFFAGSGTVPGVGVPMVLVSGKLAARRVEDYLPAAR</sequence>
<comment type="similarity">
    <text evidence="4">Belongs to the carotenoid/retinoid oxidoreductase family.</text>
</comment>
<comment type="pathway">
    <text evidence="1 4">Carotenoid biosynthesis.</text>
</comment>
<dbReference type="eggNOG" id="COG1233">
    <property type="taxonomic scope" value="Bacteria"/>
</dbReference>
<gene>
    <name evidence="6" type="primary">crtI</name>
    <name evidence="6" type="ORF">MOPEL_135_00120</name>
</gene>
<dbReference type="SUPFAM" id="SSF51905">
    <property type="entry name" value="FAD/NAD(P)-binding domain"/>
    <property type="match status" value="1"/>
</dbReference>
<keyword evidence="2 4" id="KW-0125">Carotenoid biosynthesis</keyword>
<proteinExistence type="inferred from homology"/>
<organism evidence="6 7">
    <name type="scientific">Mobilicoccus pelagius NBRC 104925</name>
    <dbReference type="NCBI Taxonomy" id="1089455"/>
    <lineage>
        <taxon>Bacteria</taxon>
        <taxon>Bacillati</taxon>
        <taxon>Actinomycetota</taxon>
        <taxon>Actinomycetes</taxon>
        <taxon>Micrococcales</taxon>
        <taxon>Dermatophilaceae</taxon>
        <taxon>Mobilicoccus</taxon>
    </lineage>
</organism>
<keyword evidence="7" id="KW-1185">Reference proteome</keyword>
<evidence type="ECO:0000256" key="3">
    <source>
        <dbReference type="ARBA" id="ARBA00023002"/>
    </source>
</evidence>
<evidence type="ECO:0000256" key="1">
    <source>
        <dbReference type="ARBA" id="ARBA00004829"/>
    </source>
</evidence>
<dbReference type="OrthoDB" id="9774675at2"/>
<evidence type="ECO:0000313" key="6">
    <source>
        <dbReference type="EMBL" id="GAB49774.1"/>
    </source>
</evidence>
<dbReference type="PANTHER" id="PTHR43734:SF1">
    <property type="entry name" value="PHYTOENE DESATURASE"/>
    <property type="match status" value="1"/>
</dbReference>
<dbReference type="GO" id="GO:0016491">
    <property type="term" value="F:oxidoreductase activity"/>
    <property type="evidence" value="ECO:0007669"/>
    <property type="project" value="UniProtKB-KW"/>
</dbReference>
<comment type="caution">
    <text evidence="6">The sequence shown here is derived from an EMBL/GenBank/DDBJ whole genome shotgun (WGS) entry which is preliminary data.</text>
</comment>
<dbReference type="Pfam" id="PF01593">
    <property type="entry name" value="Amino_oxidase"/>
    <property type="match status" value="1"/>
</dbReference>
<evidence type="ECO:0000313" key="7">
    <source>
        <dbReference type="Proteomes" id="UP000004367"/>
    </source>
</evidence>
<dbReference type="Gene3D" id="3.50.50.60">
    <property type="entry name" value="FAD/NAD(P)-binding domain"/>
    <property type="match status" value="2"/>
</dbReference>
<dbReference type="STRING" id="1089455.MOPEL_135_00120"/>